<proteinExistence type="predicted"/>
<sequence length="152" mass="16188">MVRHRWTDASQGNTMEQYTTPVPLPQHLARWEGSGDGFSVLANLKESSHAELLVAIRGSRVALEGKIETVTVEVNLLWVDLRQVSDKVKVAKGSIAELQAEDGTKAVVSAGLAGGLNVELERGAEGLNTGLTMSLMIQDGCCALGCWASVLT</sequence>
<gene>
    <name evidence="1" type="ORF">NDU88_003972</name>
</gene>
<protein>
    <submittedName>
        <fullName evidence="1">Uncharacterized protein</fullName>
    </submittedName>
</protein>
<reference evidence="1" key="1">
    <citation type="journal article" date="2022" name="bioRxiv">
        <title>Sequencing and chromosome-scale assembly of the giantPleurodeles waltlgenome.</title>
        <authorList>
            <person name="Brown T."/>
            <person name="Elewa A."/>
            <person name="Iarovenko S."/>
            <person name="Subramanian E."/>
            <person name="Araus A.J."/>
            <person name="Petzold A."/>
            <person name="Susuki M."/>
            <person name="Suzuki K.-i.T."/>
            <person name="Hayashi T."/>
            <person name="Toyoda A."/>
            <person name="Oliveira C."/>
            <person name="Osipova E."/>
            <person name="Leigh N.D."/>
            <person name="Simon A."/>
            <person name="Yun M.H."/>
        </authorList>
    </citation>
    <scope>NUCLEOTIDE SEQUENCE</scope>
    <source>
        <strain evidence="1">20211129_DDA</strain>
        <tissue evidence="1">Liver</tissue>
    </source>
</reference>
<dbReference type="Proteomes" id="UP001066276">
    <property type="component" value="Chromosome 5"/>
</dbReference>
<name>A0AAV7RGR2_PLEWA</name>
<evidence type="ECO:0000313" key="1">
    <source>
        <dbReference type="EMBL" id="KAJ1151185.1"/>
    </source>
</evidence>
<dbReference type="AlphaFoldDB" id="A0AAV7RGR2"/>
<accession>A0AAV7RGR2</accession>
<keyword evidence="2" id="KW-1185">Reference proteome</keyword>
<dbReference type="EMBL" id="JANPWB010000009">
    <property type="protein sequence ID" value="KAJ1151185.1"/>
    <property type="molecule type" value="Genomic_DNA"/>
</dbReference>
<comment type="caution">
    <text evidence="1">The sequence shown here is derived from an EMBL/GenBank/DDBJ whole genome shotgun (WGS) entry which is preliminary data.</text>
</comment>
<evidence type="ECO:0000313" key="2">
    <source>
        <dbReference type="Proteomes" id="UP001066276"/>
    </source>
</evidence>
<organism evidence="1 2">
    <name type="scientific">Pleurodeles waltl</name>
    <name type="common">Iberian ribbed newt</name>
    <dbReference type="NCBI Taxonomy" id="8319"/>
    <lineage>
        <taxon>Eukaryota</taxon>
        <taxon>Metazoa</taxon>
        <taxon>Chordata</taxon>
        <taxon>Craniata</taxon>
        <taxon>Vertebrata</taxon>
        <taxon>Euteleostomi</taxon>
        <taxon>Amphibia</taxon>
        <taxon>Batrachia</taxon>
        <taxon>Caudata</taxon>
        <taxon>Salamandroidea</taxon>
        <taxon>Salamandridae</taxon>
        <taxon>Pleurodelinae</taxon>
        <taxon>Pleurodeles</taxon>
    </lineage>
</organism>